<dbReference type="GeneID" id="41990196"/>
<keyword evidence="3" id="KW-0472">Membrane</keyword>
<feature type="compositionally biased region" description="Low complexity" evidence="2">
    <location>
        <begin position="10"/>
        <end position="23"/>
    </location>
</feature>
<protein>
    <recommendedName>
        <fullName evidence="4">Nephrocystin 3-like N-terminal domain-containing protein</fullName>
    </recommendedName>
</protein>
<evidence type="ECO:0000256" key="2">
    <source>
        <dbReference type="SAM" id="MobiDB-lite"/>
    </source>
</evidence>
<accession>A0A366SCS1</accession>
<dbReference type="Pfam" id="PF24883">
    <property type="entry name" value="NPHP3_N"/>
    <property type="match status" value="1"/>
</dbReference>
<reference evidence="5 6" key="1">
    <citation type="submission" date="2018-06" db="EMBL/GenBank/DDBJ databases">
        <title>Fusarium incarnatum-equiseti species complex species 28.</title>
        <authorList>
            <person name="Gardiner D.M."/>
        </authorList>
    </citation>
    <scope>NUCLEOTIDE SEQUENCE [LARGE SCALE GENOMIC DNA]</scope>
    <source>
        <strain evidence="5 6">FIESC_28</strain>
    </source>
</reference>
<feature type="region of interest" description="Disordered" evidence="2">
    <location>
        <begin position="1"/>
        <end position="66"/>
    </location>
</feature>
<feature type="domain" description="Nephrocystin 3-like N-terminal" evidence="4">
    <location>
        <begin position="427"/>
        <end position="611"/>
    </location>
</feature>
<proteinExistence type="predicted"/>
<feature type="compositionally biased region" description="Low complexity" evidence="2">
    <location>
        <begin position="30"/>
        <end position="40"/>
    </location>
</feature>
<feature type="transmembrane region" description="Helical" evidence="3">
    <location>
        <begin position="72"/>
        <end position="95"/>
    </location>
</feature>
<organism evidence="5 6">
    <name type="scientific">Fusarium coffeatum</name>
    <dbReference type="NCBI Taxonomy" id="231269"/>
    <lineage>
        <taxon>Eukaryota</taxon>
        <taxon>Fungi</taxon>
        <taxon>Dikarya</taxon>
        <taxon>Ascomycota</taxon>
        <taxon>Pezizomycotina</taxon>
        <taxon>Sordariomycetes</taxon>
        <taxon>Hypocreomycetidae</taxon>
        <taxon>Hypocreales</taxon>
        <taxon>Nectriaceae</taxon>
        <taxon>Fusarium</taxon>
        <taxon>Fusarium incarnatum-equiseti species complex</taxon>
    </lineage>
</organism>
<evidence type="ECO:0000259" key="4">
    <source>
        <dbReference type="Pfam" id="PF24883"/>
    </source>
</evidence>
<gene>
    <name evidence="5" type="ORF">FIESC28_00749</name>
</gene>
<comment type="caution">
    <text evidence="5">The sequence shown here is derived from an EMBL/GenBank/DDBJ whole genome shotgun (WGS) entry which is preliminary data.</text>
</comment>
<dbReference type="PANTHER" id="PTHR10039">
    <property type="entry name" value="AMELOGENIN"/>
    <property type="match status" value="1"/>
</dbReference>
<dbReference type="RefSeq" id="XP_031021046.1">
    <property type="nucleotide sequence ID" value="XM_031154900.1"/>
</dbReference>
<keyword evidence="1" id="KW-0677">Repeat</keyword>
<dbReference type="AlphaFoldDB" id="A0A366SCS1"/>
<dbReference type="SUPFAM" id="SSF52540">
    <property type="entry name" value="P-loop containing nucleoside triphosphate hydrolases"/>
    <property type="match status" value="1"/>
</dbReference>
<keyword evidence="3" id="KW-1133">Transmembrane helix</keyword>
<dbReference type="InterPro" id="IPR027417">
    <property type="entry name" value="P-loop_NTPase"/>
</dbReference>
<evidence type="ECO:0000313" key="6">
    <source>
        <dbReference type="Proteomes" id="UP000253153"/>
    </source>
</evidence>
<evidence type="ECO:0000256" key="3">
    <source>
        <dbReference type="SAM" id="Phobius"/>
    </source>
</evidence>
<dbReference type="OrthoDB" id="443402at2759"/>
<dbReference type="EMBL" id="QKXC01000020">
    <property type="protein sequence ID" value="RBR26455.1"/>
    <property type="molecule type" value="Genomic_DNA"/>
</dbReference>
<name>A0A366SCS1_9HYPO</name>
<dbReference type="PANTHER" id="PTHR10039:SF5">
    <property type="entry name" value="NACHT DOMAIN-CONTAINING PROTEIN"/>
    <property type="match status" value="1"/>
</dbReference>
<dbReference type="InterPro" id="IPR056884">
    <property type="entry name" value="NPHP3-like_N"/>
</dbReference>
<sequence length="832" mass="93560">MESPRTWAPTSVESTTESETSATETEDNSTTESEASSSSTPIIASRPSKAAETESPIPAEVGSTNNKPSAGVIAGAVVGSLVCVAIIIGCLILAFRMGKKGRRGNWLSRSWEVQNAARKPHCSKADFYATLHKQAVQEANIHARFPRTKLQSNPSNITFCKIDMDPIAAVGLASGILTFIDAGTKVIKTAYAIHNSLDGVLDENRHCESIAGTVQDAASRLEITGILALTKEQQSLTDLAKRCKAISEHLIQLLDKIKPKGSSFKAFNSLRHAVKANKNKKLIGDLESQLNDYRDQLSLALIDISRVQAADGFSQLIFVAKNNEAKLKTLIQAVGHLRQGQLSAQTSPPQELQQLLVVDTTARHSMYQDFILNCLIFQRVHHRYEAVHTAHEDTFNWIYEPIDLVDYQNDRLYYEKEQCQEMQTKSRDMFLSWLSSEAPSSPIFHISGKLGSGKSTLMKFLCSHQRTTEELTTWAAGARKLAFTSFFFWRNGSTAEKTLDGLCRSILHCVLDERRDLIAKVFPIQWEEAQQSPWKIQNRQEIPSREVQYALEKLLQDTGLYQHHRFCIFIDGLDEFEPGLQDGLDYADLVDILRRWASHANGNLKLCLSSREEPVFLAGFADAPSFRLQDLTRFDMQNYVRSRLSDLTDNDLKDEMTVEIPGRSSGIFLWIYLVVRSIRGKMTHRATRETLRKYLQTLPQGLESLFHHILQQLEPDDKRKTLQLISCLQVTKTYDLDLPLTAFSLLDVYSQDSNFSLRDGLEDEMLPDESALEAQLRGASGGLIECCSGEGEQKVMESDSRNGRGPAWHQLYRFDVTLVLRCPSTFNVRLRM</sequence>
<keyword evidence="6" id="KW-1185">Reference proteome</keyword>
<dbReference type="Proteomes" id="UP000253153">
    <property type="component" value="Unassembled WGS sequence"/>
</dbReference>
<keyword evidence="3" id="KW-0812">Transmembrane</keyword>
<evidence type="ECO:0000313" key="5">
    <source>
        <dbReference type="EMBL" id="RBR26455.1"/>
    </source>
</evidence>
<dbReference type="Gene3D" id="3.40.50.300">
    <property type="entry name" value="P-loop containing nucleotide triphosphate hydrolases"/>
    <property type="match status" value="1"/>
</dbReference>
<evidence type="ECO:0000256" key="1">
    <source>
        <dbReference type="ARBA" id="ARBA00022737"/>
    </source>
</evidence>